<name>A0A1L7U2Q0_FUSMA</name>
<feature type="compositionally biased region" description="Low complexity" evidence="1">
    <location>
        <begin position="333"/>
        <end position="346"/>
    </location>
</feature>
<feature type="compositionally biased region" description="Low complexity" evidence="1">
    <location>
        <begin position="424"/>
        <end position="441"/>
    </location>
</feature>
<dbReference type="AlphaFoldDB" id="A0A1L7U2Q0"/>
<gene>
    <name evidence="2" type="ORF">FMAN_13035</name>
</gene>
<feature type="compositionally biased region" description="Low complexity" evidence="1">
    <location>
        <begin position="178"/>
        <end position="194"/>
    </location>
</feature>
<sequence>MCGGPSCRLISATNACDRFPQVSVTPRPEPNPADRDEHALWLQEYQQWGDVKCACGDGYFCRRHAIWIPGSDVKDGIALPRERQHEGCPSSHYQPTRRTEVVADTEQAANLEDRRQQGKDTRRSSGRHSTSRSQTSSRDEPERPSASSSSRHKRSRSDRPPVSSDNRRNERASDEASARSSGGSSRPPRTSTSGRSRRDSTSRRPAAASDEGYNQYQGRDNPFSPISGANTQSRSSNQPRQRTTYQETPSTYDDSTAFGRYPTMASNTSRTIQPPYQDSASYSQPSPYSQQFAYGQQQAFGQQDPYQTQPAPQSLSYGQQTSIPQGLYRQEPARQQMQYQQQSANQDPSITPRPSNSFQQQPAAQQQPYNQQPVYQRPTRTSRVAPSYQQQSSAQQSTYGQQSTRQQEPVTYEPEVQNEPPLLSSYNPQPPYQTYSYYQSPGRATTRNYSSYDTETRPQENLETRMANVRLDEDSYRPDNYDDGLSSEEEPVEYDSTLRRRRNRGSGGQ</sequence>
<dbReference type="GeneID" id="65092285"/>
<organism evidence="2 3">
    <name type="scientific">Fusarium mangiferae</name>
    <name type="common">Mango malformation disease fungus</name>
    <dbReference type="NCBI Taxonomy" id="192010"/>
    <lineage>
        <taxon>Eukaryota</taxon>
        <taxon>Fungi</taxon>
        <taxon>Dikarya</taxon>
        <taxon>Ascomycota</taxon>
        <taxon>Pezizomycotina</taxon>
        <taxon>Sordariomycetes</taxon>
        <taxon>Hypocreomycetidae</taxon>
        <taxon>Hypocreales</taxon>
        <taxon>Nectriaceae</taxon>
        <taxon>Fusarium</taxon>
        <taxon>Fusarium fujikuroi species complex</taxon>
    </lineage>
</organism>
<feature type="compositionally biased region" description="Basic and acidic residues" evidence="1">
    <location>
        <begin position="454"/>
        <end position="463"/>
    </location>
</feature>
<feature type="compositionally biased region" description="Low complexity" evidence="1">
    <location>
        <begin position="387"/>
        <end position="404"/>
    </location>
</feature>
<feature type="compositionally biased region" description="Polar residues" evidence="1">
    <location>
        <begin position="442"/>
        <end position="453"/>
    </location>
</feature>
<accession>A0A1L7U2Q0</accession>
<feature type="compositionally biased region" description="Low complexity" evidence="1">
    <location>
        <begin position="359"/>
        <end position="376"/>
    </location>
</feature>
<evidence type="ECO:0000313" key="2">
    <source>
        <dbReference type="EMBL" id="CVL05070.1"/>
    </source>
</evidence>
<comment type="caution">
    <text evidence="2">The sequence shown here is derived from an EMBL/GenBank/DDBJ whole genome shotgun (WGS) entry which is preliminary data.</text>
</comment>
<dbReference type="RefSeq" id="XP_041689116.1">
    <property type="nucleotide sequence ID" value="XM_041823547.1"/>
</dbReference>
<dbReference type="EMBL" id="FCQH01000015">
    <property type="protein sequence ID" value="CVL05070.1"/>
    <property type="molecule type" value="Genomic_DNA"/>
</dbReference>
<feature type="compositionally biased region" description="Basic residues" evidence="1">
    <location>
        <begin position="499"/>
        <end position="509"/>
    </location>
</feature>
<feature type="compositionally biased region" description="Acidic residues" evidence="1">
    <location>
        <begin position="481"/>
        <end position="493"/>
    </location>
</feature>
<proteinExistence type="predicted"/>
<feature type="compositionally biased region" description="Basic and acidic residues" evidence="1">
    <location>
        <begin position="111"/>
        <end position="123"/>
    </location>
</feature>
<evidence type="ECO:0000256" key="1">
    <source>
        <dbReference type="SAM" id="MobiDB-lite"/>
    </source>
</evidence>
<feature type="compositionally biased region" description="Basic and acidic residues" evidence="1">
    <location>
        <begin position="165"/>
        <end position="177"/>
    </location>
</feature>
<keyword evidence="3" id="KW-1185">Reference proteome</keyword>
<feature type="compositionally biased region" description="Polar residues" evidence="1">
    <location>
        <begin position="347"/>
        <end position="358"/>
    </location>
</feature>
<feature type="compositionally biased region" description="Polar residues" evidence="1">
    <location>
        <begin position="308"/>
        <end position="324"/>
    </location>
</feature>
<feature type="compositionally biased region" description="Polar residues" evidence="1">
    <location>
        <begin position="227"/>
        <end position="254"/>
    </location>
</feature>
<evidence type="ECO:0000313" key="3">
    <source>
        <dbReference type="Proteomes" id="UP000184255"/>
    </source>
</evidence>
<protein>
    <submittedName>
        <fullName evidence="2">Uncharacterized protein</fullName>
    </submittedName>
</protein>
<dbReference type="VEuPathDB" id="FungiDB:FMAN_13035"/>
<feature type="region of interest" description="Disordered" evidence="1">
    <location>
        <begin position="83"/>
        <end position="509"/>
    </location>
</feature>
<reference evidence="3" key="1">
    <citation type="journal article" date="2016" name="Genome Biol. Evol.">
        <title>Comparative 'omics' of the Fusarium fujikuroi species complex highlights differences in genetic potential and metabolite synthesis.</title>
        <authorList>
            <person name="Niehaus E.-M."/>
            <person name="Muensterkoetter M."/>
            <person name="Proctor R.H."/>
            <person name="Brown D.W."/>
            <person name="Sharon A."/>
            <person name="Idan Y."/>
            <person name="Oren-Young L."/>
            <person name="Sieber C.M."/>
            <person name="Novak O."/>
            <person name="Pencik A."/>
            <person name="Tarkowska D."/>
            <person name="Hromadova K."/>
            <person name="Freeman S."/>
            <person name="Maymon M."/>
            <person name="Elazar M."/>
            <person name="Youssef S.A."/>
            <person name="El-Shabrawy E.S.M."/>
            <person name="Shalaby A.B.A."/>
            <person name="Houterman P."/>
            <person name="Brock N.L."/>
            <person name="Burkhardt I."/>
            <person name="Tsavkelova E.A."/>
            <person name="Dickschat J.S."/>
            <person name="Galuszka P."/>
            <person name="Gueldener U."/>
            <person name="Tudzynski B."/>
        </authorList>
    </citation>
    <scope>NUCLEOTIDE SEQUENCE [LARGE SCALE GENOMIC DNA]</scope>
    <source>
        <strain evidence="3">MRC7560</strain>
    </source>
</reference>
<feature type="compositionally biased region" description="Low complexity" evidence="1">
    <location>
        <begin position="273"/>
        <end position="307"/>
    </location>
</feature>
<feature type="compositionally biased region" description="Basic and acidic residues" evidence="1">
    <location>
        <begin position="470"/>
        <end position="480"/>
    </location>
</feature>
<dbReference type="Proteomes" id="UP000184255">
    <property type="component" value="Unassembled WGS sequence"/>
</dbReference>